<dbReference type="InterPro" id="IPR000182">
    <property type="entry name" value="GNAT_dom"/>
</dbReference>
<reference evidence="5 7" key="2">
    <citation type="submission" date="2020-08" db="EMBL/GenBank/DDBJ databases">
        <title>Genomic Encyclopedia of Type Strains, Phase IV (KMG-IV): sequencing the most valuable type-strain genomes for metagenomic binning, comparative biology and taxonomic classification.</title>
        <authorList>
            <person name="Goeker M."/>
        </authorList>
    </citation>
    <scope>NUCLEOTIDE SEQUENCE [LARGE SCALE GENOMIC DNA]</scope>
    <source>
        <strain evidence="5 7">DSM 107085</strain>
    </source>
</reference>
<name>A0A099CW09_9GAMM</name>
<dbReference type="Proteomes" id="UP000029708">
    <property type="component" value="Unassembled WGS sequence"/>
</dbReference>
<keyword evidence="2" id="KW-0012">Acyltransferase</keyword>
<evidence type="ECO:0000259" key="3">
    <source>
        <dbReference type="PROSITE" id="PS51186"/>
    </source>
</evidence>
<gene>
    <name evidence="5" type="ORF">HNQ86_001145</name>
    <name evidence="4" type="ORF">LF63_0105430</name>
</gene>
<reference evidence="4 6" key="1">
    <citation type="submission" date="2014-09" db="EMBL/GenBank/DDBJ databases">
        <title>Xanthomonadaceae 3.5X direct submission.</title>
        <authorList>
            <person name="Fang T."/>
            <person name="Wang H."/>
        </authorList>
    </citation>
    <scope>NUCLEOTIDE SEQUENCE [LARGE SCALE GENOMIC DNA]</scope>
    <source>
        <strain evidence="4 6">3.5X</strain>
    </source>
</reference>
<protein>
    <submittedName>
        <fullName evidence="5">GNAT superfamily N-acetyltransferase</fullName>
    </submittedName>
</protein>
<dbReference type="Proteomes" id="UP000560000">
    <property type="component" value="Unassembled WGS sequence"/>
</dbReference>
<dbReference type="Pfam" id="PF00583">
    <property type="entry name" value="Acetyltransf_1"/>
    <property type="match status" value="1"/>
</dbReference>
<proteinExistence type="predicted"/>
<evidence type="ECO:0000256" key="2">
    <source>
        <dbReference type="ARBA" id="ARBA00023315"/>
    </source>
</evidence>
<dbReference type="AlphaFoldDB" id="A0A099CW09"/>
<dbReference type="OrthoDB" id="9792929at2"/>
<accession>A0A099CW09</accession>
<dbReference type="HOGENOM" id="CLU_013985_34_9_6"/>
<dbReference type="EMBL" id="JACHET010000001">
    <property type="protein sequence ID" value="MBB6183800.1"/>
    <property type="molecule type" value="Genomic_DNA"/>
</dbReference>
<dbReference type="SUPFAM" id="SSF55729">
    <property type="entry name" value="Acyl-CoA N-acyltransferases (Nat)"/>
    <property type="match status" value="1"/>
</dbReference>
<dbReference type="Gene3D" id="3.40.630.30">
    <property type="match status" value="1"/>
</dbReference>
<sequence>MSPTLRIRQGLLDDLDTLTPLFDAYRRFYEQPGDLDRARAFLRERLALRESVIFLAERLDGDTPRAIGFTQLFPGFSSVAARRLWILNDLFVMPEARAAGVGRALLERAREHARVTGTCRLTLSTVRDNTRAQGLYERFGFMRDADLHYALAID</sequence>
<evidence type="ECO:0000256" key="1">
    <source>
        <dbReference type="ARBA" id="ARBA00022679"/>
    </source>
</evidence>
<dbReference type="PANTHER" id="PTHR43877">
    <property type="entry name" value="AMINOALKYLPHOSPHONATE N-ACETYLTRANSFERASE-RELATED-RELATED"/>
    <property type="match status" value="1"/>
</dbReference>
<dbReference type="CDD" id="cd04301">
    <property type="entry name" value="NAT_SF"/>
    <property type="match status" value="1"/>
</dbReference>
<keyword evidence="6" id="KW-1185">Reference proteome</keyword>
<dbReference type="InterPro" id="IPR050832">
    <property type="entry name" value="Bact_Acetyltransf"/>
</dbReference>
<dbReference type="STRING" id="1543381.LF63_0105430"/>
<dbReference type="GO" id="GO:0016747">
    <property type="term" value="F:acyltransferase activity, transferring groups other than amino-acyl groups"/>
    <property type="evidence" value="ECO:0007669"/>
    <property type="project" value="InterPro"/>
</dbReference>
<evidence type="ECO:0000313" key="6">
    <source>
        <dbReference type="Proteomes" id="UP000029708"/>
    </source>
</evidence>
<evidence type="ECO:0000313" key="5">
    <source>
        <dbReference type="EMBL" id="MBB6183800.1"/>
    </source>
</evidence>
<organism evidence="4 6">
    <name type="scientific">Oleiagrimonas soli</name>
    <dbReference type="NCBI Taxonomy" id="1543381"/>
    <lineage>
        <taxon>Bacteria</taxon>
        <taxon>Pseudomonadati</taxon>
        <taxon>Pseudomonadota</taxon>
        <taxon>Gammaproteobacteria</taxon>
        <taxon>Lysobacterales</taxon>
        <taxon>Rhodanobacteraceae</taxon>
        <taxon>Oleiagrimonas</taxon>
    </lineage>
</organism>
<evidence type="ECO:0000313" key="4">
    <source>
        <dbReference type="EMBL" id="KGI77856.1"/>
    </source>
</evidence>
<evidence type="ECO:0000313" key="7">
    <source>
        <dbReference type="Proteomes" id="UP000560000"/>
    </source>
</evidence>
<comment type="caution">
    <text evidence="4">The sequence shown here is derived from an EMBL/GenBank/DDBJ whole genome shotgun (WGS) entry which is preliminary data.</text>
</comment>
<dbReference type="EMBL" id="JROI01000010">
    <property type="protein sequence ID" value="KGI77856.1"/>
    <property type="molecule type" value="Genomic_DNA"/>
</dbReference>
<dbReference type="PROSITE" id="PS51186">
    <property type="entry name" value="GNAT"/>
    <property type="match status" value="1"/>
</dbReference>
<dbReference type="InterPro" id="IPR016181">
    <property type="entry name" value="Acyl_CoA_acyltransferase"/>
</dbReference>
<feature type="domain" description="N-acetyltransferase" evidence="3">
    <location>
        <begin position="5"/>
        <end position="154"/>
    </location>
</feature>
<dbReference type="RefSeq" id="WP_043100190.1">
    <property type="nucleotide sequence ID" value="NZ_JACHET010000001.1"/>
</dbReference>
<keyword evidence="1 5" id="KW-0808">Transferase</keyword>